<feature type="domain" description="Baseplate protein J-like barrel" evidence="2">
    <location>
        <begin position="90"/>
        <end position="165"/>
    </location>
</feature>
<dbReference type="OrthoDB" id="7565172at2"/>
<dbReference type="Pfam" id="PF04865">
    <property type="entry name" value="Baseplate_J"/>
    <property type="match status" value="1"/>
</dbReference>
<accession>A0A4R3HXE6</accession>
<reference evidence="5 6" key="1">
    <citation type="submission" date="2019-03" db="EMBL/GenBank/DDBJ databases">
        <title>Genomic Encyclopedia of Type Strains, Phase IV (KMG-IV): sequencing the most valuable type-strain genomes for metagenomic binning, comparative biology and taxonomic classification.</title>
        <authorList>
            <person name="Goeker M."/>
        </authorList>
    </citation>
    <scope>NUCLEOTIDE SEQUENCE [LARGE SCALE GENOMIC DNA]</scope>
    <source>
        <strain evidence="5 6">DSM 7445</strain>
    </source>
</reference>
<comment type="similarity">
    <text evidence="1">Belongs to the Mu gp47/PBSX XkdT family.</text>
</comment>
<dbReference type="InterPro" id="IPR052399">
    <property type="entry name" value="Phage_Baseplate_Assmbl_Protein"/>
</dbReference>
<name>A0A4R3HXE6_PAULE</name>
<comment type="caution">
    <text evidence="5">The sequence shown here is derived from an EMBL/GenBank/DDBJ whole genome shotgun (WGS) entry which is preliminary data.</text>
</comment>
<evidence type="ECO:0000259" key="3">
    <source>
        <dbReference type="Pfam" id="PF26078"/>
    </source>
</evidence>
<dbReference type="PANTHER" id="PTHR37829">
    <property type="entry name" value="PHAGE-LIKE ELEMENT PBSX PROTEIN XKDT"/>
    <property type="match status" value="1"/>
</dbReference>
<evidence type="ECO:0000313" key="6">
    <source>
        <dbReference type="Proteomes" id="UP000295382"/>
    </source>
</evidence>
<evidence type="ECO:0000313" key="5">
    <source>
        <dbReference type="EMBL" id="TCS37494.1"/>
    </source>
</evidence>
<evidence type="ECO:0000256" key="1">
    <source>
        <dbReference type="ARBA" id="ARBA00038087"/>
    </source>
</evidence>
<proteinExistence type="inferred from homology"/>
<evidence type="ECO:0000259" key="2">
    <source>
        <dbReference type="Pfam" id="PF04865"/>
    </source>
</evidence>
<keyword evidence="6" id="KW-1185">Reference proteome</keyword>
<evidence type="ECO:0000259" key="4">
    <source>
        <dbReference type="Pfam" id="PF26079"/>
    </source>
</evidence>
<dbReference type="PANTHER" id="PTHR37829:SF3">
    <property type="entry name" value="PROTEIN JAYE-RELATED"/>
    <property type="match status" value="1"/>
</dbReference>
<dbReference type="RefSeq" id="WP_132258431.1">
    <property type="nucleotide sequence ID" value="NZ_SLZQ01000004.1"/>
</dbReference>
<dbReference type="AlphaFoldDB" id="A0A4R3HXE6"/>
<feature type="domain" description="Baseplate J-like C-terminal" evidence="4">
    <location>
        <begin position="271"/>
        <end position="349"/>
    </location>
</feature>
<gene>
    <name evidence="5" type="ORF">EDC30_104298</name>
</gene>
<dbReference type="InterPro" id="IPR058530">
    <property type="entry name" value="Baseplate_J-like_C"/>
</dbReference>
<organism evidence="5 6">
    <name type="scientific">Paucimonas lemoignei</name>
    <name type="common">Pseudomonas lemoignei</name>
    <dbReference type="NCBI Taxonomy" id="29443"/>
    <lineage>
        <taxon>Bacteria</taxon>
        <taxon>Pseudomonadati</taxon>
        <taxon>Pseudomonadota</taxon>
        <taxon>Betaproteobacteria</taxon>
        <taxon>Burkholderiales</taxon>
        <taxon>Burkholderiaceae</taxon>
        <taxon>Paucimonas</taxon>
    </lineage>
</organism>
<dbReference type="Proteomes" id="UP000295382">
    <property type="component" value="Unassembled WGS sequence"/>
</dbReference>
<sequence length="349" mass="36021">MPFTRPELIDLRDAAYADIERIPGADARLAFGNLNVLAHIVAGAVDGLYGYLDWQSRQLLPDTADAEVLDRHASIWSVTRRPAEPASGDVTVSGAIGTVVPAGTLFVRTDGQQFASTVEVVLAGATAAVNVQAAVAGVLSNTAAGSAMTLVSPVPGLASAATVAAGGLVNGSDVETDAALRARLLKRVQSPPDGGSMTDYEQWALEVPGVTRAWVYPLELGPGTVTVRFVRDGDVSLIPDAGEVAAVQSYIDALRPVTSALTVVAPVASPINFQIQLTPGSAAVKAAVESELRDLIKREAAPGKTLLVSHIREAISIAVGEEDHVLIAPAANVVNAVGQIATFGGIVWS</sequence>
<dbReference type="InterPro" id="IPR006949">
    <property type="entry name" value="Barrel_Baseplate_J-like"/>
</dbReference>
<feature type="domain" description="Baseplate J-like central" evidence="3">
    <location>
        <begin position="192"/>
        <end position="265"/>
    </location>
</feature>
<dbReference type="InterPro" id="IPR058531">
    <property type="entry name" value="Baseplate_J_M"/>
</dbReference>
<dbReference type="Pfam" id="PF26078">
    <property type="entry name" value="Baseplate_J_M"/>
    <property type="match status" value="1"/>
</dbReference>
<protein>
    <submittedName>
        <fullName evidence="5">Putative phage protein gp47/JayE</fullName>
    </submittedName>
</protein>
<dbReference type="EMBL" id="SLZQ01000004">
    <property type="protein sequence ID" value="TCS37494.1"/>
    <property type="molecule type" value="Genomic_DNA"/>
</dbReference>
<dbReference type="Pfam" id="PF26079">
    <property type="entry name" value="Baseplate_J_C"/>
    <property type="match status" value="1"/>
</dbReference>